<dbReference type="Gene3D" id="3.10.200.10">
    <property type="entry name" value="Alpha carbonic anhydrase"/>
    <property type="match status" value="1"/>
</dbReference>
<gene>
    <name evidence="9" type="ORF">EV147_0195</name>
</gene>
<feature type="signal peptide" evidence="7">
    <location>
        <begin position="1"/>
        <end position="20"/>
    </location>
</feature>
<dbReference type="InterPro" id="IPR036398">
    <property type="entry name" value="CA_dom_sf"/>
</dbReference>
<comment type="catalytic activity">
    <reaction evidence="6">
        <text>hydrogencarbonate + H(+) = CO2 + H2O</text>
        <dbReference type="Rhea" id="RHEA:10748"/>
        <dbReference type="ChEBI" id="CHEBI:15377"/>
        <dbReference type="ChEBI" id="CHEBI:15378"/>
        <dbReference type="ChEBI" id="CHEBI:16526"/>
        <dbReference type="ChEBI" id="CHEBI:17544"/>
        <dbReference type="EC" id="4.2.1.1"/>
    </reaction>
</comment>
<accession>A0A4V2FHR6</accession>
<evidence type="ECO:0000256" key="3">
    <source>
        <dbReference type="ARBA" id="ARBA00022723"/>
    </source>
</evidence>
<evidence type="ECO:0000256" key="5">
    <source>
        <dbReference type="ARBA" id="ARBA00023239"/>
    </source>
</evidence>
<dbReference type="SUPFAM" id="SSF51069">
    <property type="entry name" value="Carbonic anhydrase"/>
    <property type="match status" value="1"/>
</dbReference>
<dbReference type="CDD" id="cd03124">
    <property type="entry name" value="alpha_CA_prokaryotic_like"/>
    <property type="match status" value="1"/>
</dbReference>
<keyword evidence="3" id="KW-0479">Metal-binding</keyword>
<dbReference type="PANTHER" id="PTHR18952:SF265">
    <property type="entry name" value="CARBONIC ANHYDRASE"/>
    <property type="match status" value="1"/>
</dbReference>
<dbReference type="InterPro" id="IPR001148">
    <property type="entry name" value="CA_dom"/>
</dbReference>
<dbReference type="EMBL" id="SGXM01000001">
    <property type="protein sequence ID" value="RZT41209.1"/>
    <property type="molecule type" value="Genomic_DNA"/>
</dbReference>
<dbReference type="SMART" id="SM01057">
    <property type="entry name" value="Carb_anhydrase"/>
    <property type="match status" value="1"/>
</dbReference>
<keyword evidence="4" id="KW-0862">Zinc</keyword>
<dbReference type="OrthoDB" id="5327615at2"/>
<evidence type="ECO:0000256" key="4">
    <source>
        <dbReference type="ARBA" id="ARBA00022833"/>
    </source>
</evidence>
<dbReference type="RefSeq" id="WP_130389270.1">
    <property type="nucleotide sequence ID" value="NZ_SGXM01000001.1"/>
</dbReference>
<keyword evidence="5" id="KW-0456">Lyase</keyword>
<dbReference type="Pfam" id="PF00194">
    <property type="entry name" value="Carb_anhydrase"/>
    <property type="match status" value="1"/>
</dbReference>
<organism evidence="9 10">
    <name type="scientific">Cupriavidus agavae</name>
    <dbReference type="NCBI Taxonomy" id="1001822"/>
    <lineage>
        <taxon>Bacteria</taxon>
        <taxon>Pseudomonadati</taxon>
        <taxon>Pseudomonadota</taxon>
        <taxon>Betaproteobacteria</taxon>
        <taxon>Burkholderiales</taxon>
        <taxon>Burkholderiaceae</taxon>
        <taxon>Cupriavidus</taxon>
    </lineage>
</organism>
<keyword evidence="10" id="KW-1185">Reference proteome</keyword>
<evidence type="ECO:0000256" key="7">
    <source>
        <dbReference type="SAM" id="SignalP"/>
    </source>
</evidence>
<feature type="chain" id="PRO_5020870148" description="carbonic anhydrase" evidence="7">
    <location>
        <begin position="21"/>
        <end position="246"/>
    </location>
</feature>
<evidence type="ECO:0000313" key="10">
    <source>
        <dbReference type="Proteomes" id="UP000291078"/>
    </source>
</evidence>
<reference evidence="9 10" key="1">
    <citation type="journal article" date="2015" name="Stand. Genomic Sci.">
        <title>Genomic Encyclopedia of Bacterial and Archaeal Type Strains, Phase III: the genomes of soil and plant-associated and newly described type strains.</title>
        <authorList>
            <person name="Whitman W.B."/>
            <person name="Woyke T."/>
            <person name="Klenk H.P."/>
            <person name="Zhou Y."/>
            <person name="Lilburn T.G."/>
            <person name="Beck B.J."/>
            <person name="De Vos P."/>
            <person name="Vandamme P."/>
            <person name="Eisen J.A."/>
            <person name="Garrity G."/>
            <person name="Hugenholtz P."/>
            <person name="Kyrpides N.C."/>
        </authorList>
    </citation>
    <scope>NUCLEOTIDE SEQUENCE [LARGE SCALE GENOMIC DNA]</scope>
    <source>
        <strain evidence="9 10">ASC-9842</strain>
    </source>
</reference>
<keyword evidence="7" id="KW-0732">Signal</keyword>
<protein>
    <recommendedName>
        <fullName evidence="2">carbonic anhydrase</fullName>
        <ecNumber evidence="2">4.2.1.1</ecNumber>
    </recommendedName>
</protein>
<evidence type="ECO:0000256" key="2">
    <source>
        <dbReference type="ARBA" id="ARBA00012925"/>
    </source>
</evidence>
<evidence type="ECO:0000259" key="8">
    <source>
        <dbReference type="PROSITE" id="PS51144"/>
    </source>
</evidence>
<dbReference type="AlphaFoldDB" id="A0A4V2FHR6"/>
<dbReference type="InterPro" id="IPR023561">
    <property type="entry name" value="Carbonic_anhydrase_a-class"/>
</dbReference>
<evidence type="ECO:0000313" key="9">
    <source>
        <dbReference type="EMBL" id="RZT41209.1"/>
    </source>
</evidence>
<dbReference type="GO" id="GO:0004089">
    <property type="term" value="F:carbonate dehydratase activity"/>
    <property type="evidence" value="ECO:0007669"/>
    <property type="project" value="UniProtKB-EC"/>
</dbReference>
<evidence type="ECO:0000256" key="1">
    <source>
        <dbReference type="ARBA" id="ARBA00010718"/>
    </source>
</evidence>
<dbReference type="PROSITE" id="PS51144">
    <property type="entry name" value="ALPHA_CA_2"/>
    <property type="match status" value="1"/>
</dbReference>
<dbReference type="EC" id="4.2.1.1" evidence="2"/>
<feature type="domain" description="Alpha-carbonic anhydrase" evidence="8">
    <location>
        <begin position="25"/>
        <end position="246"/>
    </location>
</feature>
<sequence>MKRSIAFALCTFMLAGAAQAAGHRTEWGYAGPHGAEHWGDLEESFAACKKGQFQSPIDIVTTTRVTHDTIGFDYRPTSAKVVNNGHTIKVVPAKGGSVHLPDGEFDLLQFHFHSPSEVTFDGRAYPLTAHFVHRNAAGQLAVVAVLFRQGANNPILAPVFSALPHDRGDRNKIERLNVSELLPVSRNYYAFDGSLTTPPCTEGVKWYVLREPVEASAGQIAAFREIYPMNARPTQPLHGRAVTGSE</sequence>
<proteinExistence type="inferred from homology"/>
<comment type="similarity">
    <text evidence="1">Belongs to the alpha-carbonic anhydrase family.</text>
</comment>
<name>A0A4V2FHR6_9BURK</name>
<dbReference type="GO" id="GO:0008270">
    <property type="term" value="F:zinc ion binding"/>
    <property type="evidence" value="ECO:0007669"/>
    <property type="project" value="InterPro"/>
</dbReference>
<evidence type="ECO:0000256" key="6">
    <source>
        <dbReference type="ARBA" id="ARBA00048348"/>
    </source>
</evidence>
<dbReference type="InterPro" id="IPR041891">
    <property type="entry name" value="Alpha_CA_prokaryot-like"/>
</dbReference>
<comment type="caution">
    <text evidence="9">The sequence shown here is derived from an EMBL/GenBank/DDBJ whole genome shotgun (WGS) entry which is preliminary data.</text>
</comment>
<dbReference type="Proteomes" id="UP000291078">
    <property type="component" value="Unassembled WGS sequence"/>
</dbReference>
<dbReference type="PANTHER" id="PTHR18952">
    <property type="entry name" value="CARBONIC ANHYDRASE"/>
    <property type="match status" value="1"/>
</dbReference>